<protein>
    <submittedName>
        <fullName evidence="2">Uncharacterized protein</fullName>
    </submittedName>
</protein>
<dbReference type="Proteomes" id="UP000595038">
    <property type="component" value="Chromosome"/>
</dbReference>
<dbReference type="EMBL" id="CP065647">
    <property type="protein sequence ID" value="QPR71103.1"/>
    <property type="molecule type" value="Genomic_DNA"/>
</dbReference>
<evidence type="ECO:0000313" key="3">
    <source>
        <dbReference type="Proteomes" id="UP000595038"/>
    </source>
</evidence>
<dbReference type="RefSeq" id="WP_105179711.1">
    <property type="nucleotide sequence ID" value="NZ_CP026673.1"/>
</dbReference>
<feature type="transmembrane region" description="Helical" evidence="1">
    <location>
        <begin position="6"/>
        <end position="25"/>
    </location>
</feature>
<evidence type="ECO:0000256" key="1">
    <source>
        <dbReference type="SAM" id="Phobius"/>
    </source>
</evidence>
<sequence length="183" mass="21810">MTDTILAGIIGATVAGIVPFIIYLLTETKKKQERRLEALYDIHKELESFVFKSDDLKFELERASTFENLIEKIKEINEFFTTHFFDKKRKMTHSALFIDSEVYNQTLDFFEETFKELKQMQTEFAYKKTSSEQPSEKIEQYNKLYLFGLSAIGDNGEKLNDLIKNKTNYYYQKHYPAWKFWLK</sequence>
<reference evidence="2 3" key="1">
    <citation type="submission" date="2020-12" db="EMBL/GenBank/DDBJ databases">
        <title>FDA dAtabase for Regulatory Grade micrObial Sequences (FDA-ARGOS): Supporting development and validation of Infectious Disease Dx tests.</title>
        <authorList>
            <person name="Nelson B."/>
            <person name="Plummer A."/>
            <person name="Tallon L."/>
            <person name="Sadzewicz L."/>
            <person name="Zhao X."/>
            <person name="Boylan J."/>
            <person name="Ott S."/>
            <person name="Bowen H."/>
            <person name="Vavikolanu K."/>
            <person name="Mehta A."/>
            <person name="Aluvathingal J."/>
            <person name="Nadendla S."/>
            <person name="Myers T."/>
            <person name="Yan Y."/>
            <person name="Sichtig H."/>
        </authorList>
    </citation>
    <scope>NUCLEOTIDE SEQUENCE [LARGE SCALE GENOMIC DNA]</scope>
    <source>
        <strain evidence="2 3">FDAARGOS_923</strain>
    </source>
</reference>
<keyword evidence="1" id="KW-0812">Transmembrane</keyword>
<gene>
    <name evidence="2" type="ORF">I6G80_14760</name>
</gene>
<proteinExistence type="predicted"/>
<name>A0AB37GGM3_BACLI</name>
<keyword evidence="1" id="KW-0472">Membrane</keyword>
<evidence type="ECO:0000313" key="2">
    <source>
        <dbReference type="EMBL" id="QPR71103.1"/>
    </source>
</evidence>
<keyword evidence="1" id="KW-1133">Transmembrane helix</keyword>
<organism evidence="2 3">
    <name type="scientific">Bacillus licheniformis</name>
    <dbReference type="NCBI Taxonomy" id="1402"/>
    <lineage>
        <taxon>Bacteria</taxon>
        <taxon>Bacillati</taxon>
        <taxon>Bacillota</taxon>
        <taxon>Bacilli</taxon>
        <taxon>Bacillales</taxon>
        <taxon>Bacillaceae</taxon>
        <taxon>Bacillus</taxon>
    </lineage>
</organism>
<accession>A0AB37GGM3</accession>
<dbReference type="AlphaFoldDB" id="A0AB37GGM3"/>